<proteinExistence type="inferred from homology"/>
<keyword evidence="16" id="KW-1185">Reference proteome</keyword>
<comment type="cofactor">
    <cofactor evidence="1">
        <name>FAD</name>
        <dbReference type="ChEBI" id="CHEBI:57692"/>
    </cofactor>
</comment>
<evidence type="ECO:0000256" key="11">
    <source>
        <dbReference type="PIRSR" id="PIRSR000171-1"/>
    </source>
</evidence>
<evidence type="ECO:0000313" key="16">
    <source>
        <dbReference type="Proteomes" id="UP000734854"/>
    </source>
</evidence>
<dbReference type="FunFam" id="1.20.58.100:FF:000001">
    <property type="entry name" value="Succinate dehydrogenase flavoprotein subunit (SdhA)"/>
    <property type="match status" value="1"/>
</dbReference>
<dbReference type="InterPro" id="IPR030664">
    <property type="entry name" value="SdhA/FrdA/AprA"/>
</dbReference>
<evidence type="ECO:0000256" key="5">
    <source>
        <dbReference type="ARBA" id="ARBA00022448"/>
    </source>
</evidence>
<feature type="domain" description="Fumarate reductase/succinate dehydrogenase flavoprotein-like C-terminal" evidence="14">
    <location>
        <begin position="559"/>
        <end position="657"/>
    </location>
</feature>
<dbReference type="InterPro" id="IPR027477">
    <property type="entry name" value="Succ_DH/fumarate_Rdtase_cat_sf"/>
</dbReference>
<evidence type="ECO:0000259" key="13">
    <source>
        <dbReference type="Pfam" id="PF00890"/>
    </source>
</evidence>
<keyword evidence="8" id="KW-0249">Electron transport</keyword>
<evidence type="ECO:0000256" key="4">
    <source>
        <dbReference type="ARBA" id="ARBA00012792"/>
    </source>
</evidence>
<evidence type="ECO:0000256" key="2">
    <source>
        <dbReference type="ARBA" id="ARBA00004170"/>
    </source>
</evidence>
<comment type="subcellular location">
    <subcellularLocation>
        <location evidence="2">Membrane</location>
        <topology evidence="2">Peripheral membrane protein</topology>
    </subcellularLocation>
</comment>
<dbReference type="InterPro" id="IPR037099">
    <property type="entry name" value="Fum_R/Succ_DH_flav-like_C_sf"/>
</dbReference>
<dbReference type="PANTHER" id="PTHR11632:SF51">
    <property type="entry name" value="SUCCINATE DEHYDROGENASE [UBIQUINONE] FLAVOPROTEIN SUBUNIT, MITOCHONDRIAL"/>
    <property type="match status" value="1"/>
</dbReference>
<keyword evidence="10" id="KW-0472">Membrane</keyword>
<dbReference type="Gene3D" id="3.50.50.60">
    <property type="entry name" value="FAD/NAD(P)-binding domain"/>
    <property type="match status" value="2"/>
</dbReference>
<feature type="active site" description="Proton acceptor" evidence="11">
    <location>
        <position position="386"/>
    </location>
</feature>
<feature type="domain" description="FAD-dependent oxidoreductase 2 FAD-binding" evidence="13">
    <location>
        <begin position="53"/>
        <end position="219"/>
    </location>
</feature>
<dbReference type="GO" id="GO:0005739">
    <property type="term" value="C:mitochondrion"/>
    <property type="evidence" value="ECO:0007669"/>
    <property type="project" value="GOC"/>
</dbReference>
<dbReference type="FunFam" id="3.50.50.60:FF:000405">
    <property type="entry name" value="Succinate dehydrogenase [ubiquinone] flavoprotein subunit, mitochondrial"/>
    <property type="match status" value="1"/>
</dbReference>
<dbReference type="FunFam" id="3.90.700.10:FF:000001">
    <property type="entry name" value="Mitochondrial succinate dehydrogenase flavoprotein subunit"/>
    <property type="match status" value="1"/>
</dbReference>
<dbReference type="InterPro" id="IPR015939">
    <property type="entry name" value="Fum_Rdtase/Succ_DH_flav-like_C"/>
</dbReference>
<dbReference type="GO" id="GO:0050660">
    <property type="term" value="F:flavin adenine dinucleotide binding"/>
    <property type="evidence" value="ECO:0007669"/>
    <property type="project" value="TreeGrafter"/>
</dbReference>
<organism evidence="15 16">
    <name type="scientific">Zingiber officinale</name>
    <name type="common">Ginger</name>
    <name type="synonym">Amomum zingiber</name>
    <dbReference type="NCBI Taxonomy" id="94328"/>
    <lineage>
        <taxon>Eukaryota</taxon>
        <taxon>Viridiplantae</taxon>
        <taxon>Streptophyta</taxon>
        <taxon>Embryophyta</taxon>
        <taxon>Tracheophyta</taxon>
        <taxon>Spermatophyta</taxon>
        <taxon>Magnoliopsida</taxon>
        <taxon>Liliopsida</taxon>
        <taxon>Zingiberales</taxon>
        <taxon>Zingiberaceae</taxon>
        <taxon>Zingiber</taxon>
    </lineage>
</organism>
<evidence type="ECO:0000256" key="1">
    <source>
        <dbReference type="ARBA" id="ARBA00001974"/>
    </source>
</evidence>
<dbReference type="EC" id="1.3.5.1" evidence="4"/>
<dbReference type="PIRSF" id="PIRSF000171">
    <property type="entry name" value="SDHA_APRA_LASPO"/>
    <property type="match status" value="1"/>
</dbReference>
<reference evidence="15 16" key="1">
    <citation type="submission" date="2020-08" db="EMBL/GenBank/DDBJ databases">
        <title>Plant Genome Project.</title>
        <authorList>
            <person name="Zhang R.-G."/>
        </authorList>
    </citation>
    <scope>NUCLEOTIDE SEQUENCE [LARGE SCALE GENOMIC DNA]</scope>
    <source>
        <tissue evidence="15">Rhizome</tissue>
    </source>
</reference>
<dbReference type="GO" id="GO:0016020">
    <property type="term" value="C:membrane"/>
    <property type="evidence" value="ECO:0007669"/>
    <property type="project" value="UniProtKB-SubCell"/>
</dbReference>
<evidence type="ECO:0000256" key="3">
    <source>
        <dbReference type="ARBA" id="ARBA00008040"/>
    </source>
</evidence>
<protein>
    <recommendedName>
        <fullName evidence="4">succinate dehydrogenase</fullName>
        <ecNumber evidence="4">1.3.5.1</ecNumber>
    </recommendedName>
</protein>
<keyword evidence="7" id="KW-0274">FAD</keyword>
<dbReference type="GO" id="GO:0006121">
    <property type="term" value="P:mitochondrial electron transport, succinate to ubiquinone"/>
    <property type="evidence" value="ECO:0007669"/>
    <property type="project" value="TreeGrafter"/>
</dbReference>
<dbReference type="Gene3D" id="3.90.700.10">
    <property type="entry name" value="Succinate dehydrogenase/fumarate reductase flavoprotein, catalytic domain"/>
    <property type="match status" value="1"/>
</dbReference>
<keyword evidence="9" id="KW-0560">Oxidoreductase</keyword>
<dbReference type="SUPFAM" id="SSF51905">
    <property type="entry name" value="FAD/NAD(P)-binding domain"/>
    <property type="match status" value="1"/>
</dbReference>
<dbReference type="Proteomes" id="UP000734854">
    <property type="component" value="Unassembled WGS sequence"/>
</dbReference>
<dbReference type="SUPFAM" id="SSF56425">
    <property type="entry name" value="Succinate dehydrogenase/fumarate reductase flavoprotein, catalytic domain"/>
    <property type="match status" value="1"/>
</dbReference>
<dbReference type="Pfam" id="PF00890">
    <property type="entry name" value="FAD_binding_2"/>
    <property type="match status" value="2"/>
</dbReference>
<dbReference type="GO" id="GO:0009055">
    <property type="term" value="F:electron transfer activity"/>
    <property type="evidence" value="ECO:0007669"/>
    <property type="project" value="TreeGrafter"/>
</dbReference>
<dbReference type="InterPro" id="IPR036188">
    <property type="entry name" value="FAD/NAD-bd_sf"/>
</dbReference>
<dbReference type="EMBL" id="JACMSC010000011">
    <property type="protein sequence ID" value="KAG6502143.1"/>
    <property type="molecule type" value="Genomic_DNA"/>
</dbReference>
<dbReference type="InterPro" id="IPR003953">
    <property type="entry name" value="FAD-dep_OxRdtase_2_FAD-bd"/>
</dbReference>
<dbReference type="Gene3D" id="1.20.58.100">
    <property type="entry name" value="Fumarate reductase/succinate dehydrogenase flavoprotein-like, C-terminal domain"/>
    <property type="match status" value="1"/>
</dbReference>
<evidence type="ECO:0000256" key="12">
    <source>
        <dbReference type="SAM" id="MobiDB-lite"/>
    </source>
</evidence>
<name>A0A8J5G7W3_ZINOF</name>
<evidence type="ECO:0000256" key="9">
    <source>
        <dbReference type="ARBA" id="ARBA00023002"/>
    </source>
</evidence>
<sequence length="658" mass="71798">MDIGGAALPLAESMASQWLVGDVAPLPAADLALLEEGIVVGQSSYTIVDHTYDAVVVGAGGAGLRAAIGLSEHGFNTACITKLFPTRSHTVAAQGGINAALGNMSEDDWRWHMYDTVKGSDWLGDQDAIQYMCREAPKAVIELENYGLPFSRTEDGKIYQRAFGGQSLNFGKGGQAYRCACAADRTGHALLHTLYGQAMKHNTQFFVEYFALDLIMDKDGKGQVLIQLDFQMKFALDHLVFRDAVHVAYLEFLLGDLGYLLLMFVGYRFIKVYLGTCQGVIALNMEDGTLHRFHATNTILATGGYGRAYFSATSAHTCTGDGNAMVARAGLPLEDLEFVQFHPTGIYGAGCLITEGSRGEGGILRNSEGERFMERYAPTAKDLASRDVVSRSMTIEIREGRGVGPLKDHIYLHLNHLPPDVLKERLPGISETAAIFAGVDVTKEPIPVLPTVHYNMGGIPTNYHGEVVQIKGNDPDAVVPGLMAAGEAACASVHGANRLGANSLLDIVVFGRACANRVAKICKPGQKQKPLEKNAAEKTIAWLDKLRNANGSLPTSEIRLNMQRVMQNNAAVFRTQETLEEGCQLIDKTCESFHDVKVHDRSLIWNSDLIETIELENLLINASITMHSAEARKESRGAHAREDFTKRDDQNWMKHTLG</sequence>
<keyword evidence="6" id="KW-0285">Flavoprotein</keyword>
<dbReference type="InterPro" id="IPR003952">
    <property type="entry name" value="FRD_SDH_FAD_BS"/>
</dbReference>
<dbReference type="PROSITE" id="PS00504">
    <property type="entry name" value="FRD_SDH_FAD_BINDING"/>
    <property type="match status" value="1"/>
</dbReference>
<dbReference type="PANTHER" id="PTHR11632">
    <property type="entry name" value="SUCCINATE DEHYDROGENASE 2 FLAVOPROTEIN SUBUNIT"/>
    <property type="match status" value="1"/>
</dbReference>
<feature type="domain" description="FAD-dependent oxidoreductase 2 FAD-binding" evidence="13">
    <location>
        <begin position="275"/>
        <end position="504"/>
    </location>
</feature>
<feature type="compositionally biased region" description="Basic and acidic residues" evidence="12">
    <location>
        <begin position="631"/>
        <end position="652"/>
    </location>
</feature>
<evidence type="ECO:0000256" key="10">
    <source>
        <dbReference type="ARBA" id="ARBA00023136"/>
    </source>
</evidence>
<evidence type="ECO:0000259" key="14">
    <source>
        <dbReference type="Pfam" id="PF02910"/>
    </source>
</evidence>
<evidence type="ECO:0000313" key="15">
    <source>
        <dbReference type="EMBL" id="KAG6502143.1"/>
    </source>
</evidence>
<dbReference type="GO" id="GO:0008177">
    <property type="term" value="F:succinate dehydrogenase (quinone) activity"/>
    <property type="evidence" value="ECO:0007669"/>
    <property type="project" value="UniProtKB-EC"/>
</dbReference>
<evidence type="ECO:0000256" key="8">
    <source>
        <dbReference type="ARBA" id="ARBA00022982"/>
    </source>
</evidence>
<dbReference type="SUPFAM" id="SSF46977">
    <property type="entry name" value="Succinate dehydrogenase/fumarate reductase flavoprotein C-terminal domain"/>
    <property type="match status" value="1"/>
</dbReference>
<evidence type="ECO:0000256" key="7">
    <source>
        <dbReference type="ARBA" id="ARBA00022827"/>
    </source>
</evidence>
<accession>A0A8J5G7W3</accession>
<comment type="caution">
    <text evidence="15">The sequence shown here is derived from an EMBL/GenBank/DDBJ whole genome shotgun (WGS) entry which is preliminary data.</text>
</comment>
<dbReference type="Pfam" id="PF02910">
    <property type="entry name" value="Succ_DH_flav_C"/>
    <property type="match status" value="1"/>
</dbReference>
<feature type="region of interest" description="Disordered" evidence="12">
    <location>
        <begin position="631"/>
        <end position="658"/>
    </location>
</feature>
<dbReference type="AlphaFoldDB" id="A0A8J5G7W3"/>
<keyword evidence="5" id="KW-0813">Transport</keyword>
<gene>
    <name evidence="15" type="ORF">ZIOFF_042032</name>
</gene>
<evidence type="ECO:0000256" key="6">
    <source>
        <dbReference type="ARBA" id="ARBA00022630"/>
    </source>
</evidence>
<comment type="similarity">
    <text evidence="3">Belongs to the FAD-dependent oxidoreductase 2 family. FRD/SDH subfamily.</text>
</comment>